<name>B8G4P8_CHLAD</name>
<dbReference type="AlphaFoldDB" id="B8G4P8"/>
<sequence length="142" mass="16148">MRSLLFGCLCCLTSLVVSLGLGHIWPSLRESVATLTRPYREPTFIIRELLDAVERDPQTAIATFAGHMQQPASLHLLLAEWQHAHHPPSFVLGPYRRPDRLIFGMELVIPLRFACHRGQSRLDIVVGFTPLGWQVYEIRPPQ</sequence>
<dbReference type="OrthoDB" id="165878at2"/>
<dbReference type="Proteomes" id="UP000002508">
    <property type="component" value="Chromosome"/>
</dbReference>
<proteinExistence type="predicted"/>
<dbReference type="STRING" id="326427.Cagg_2656"/>
<accession>B8G4P8</accession>
<evidence type="ECO:0000313" key="2">
    <source>
        <dbReference type="Proteomes" id="UP000002508"/>
    </source>
</evidence>
<keyword evidence="2" id="KW-1185">Reference proteome</keyword>
<dbReference type="KEGG" id="cag:Cagg_2656"/>
<dbReference type="HOGENOM" id="CLU_1812333_0_0_0"/>
<dbReference type="EMBL" id="CP001337">
    <property type="protein sequence ID" value="ACL25524.1"/>
    <property type="molecule type" value="Genomic_DNA"/>
</dbReference>
<protein>
    <submittedName>
        <fullName evidence="1">Uncharacterized protein</fullName>
    </submittedName>
</protein>
<reference evidence="1" key="1">
    <citation type="submission" date="2008-12" db="EMBL/GenBank/DDBJ databases">
        <title>Complete sequence of Chloroflexus aggregans DSM 9485.</title>
        <authorList>
            <consortium name="US DOE Joint Genome Institute"/>
            <person name="Lucas S."/>
            <person name="Copeland A."/>
            <person name="Lapidus A."/>
            <person name="Glavina del Rio T."/>
            <person name="Dalin E."/>
            <person name="Tice H."/>
            <person name="Pitluck S."/>
            <person name="Foster B."/>
            <person name="Larimer F."/>
            <person name="Land M."/>
            <person name="Hauser L."/>
            <person name="Kyrpides N."/>
            <person name="Mikhailova N."/>
            <person name="Bryant D."/>
            <person name="Richardson P."/>
        </authorList>
    </citation>
    <scope>NUCLEOTIDE SEQUENCE</scope>
    <source>
        <strain evidence="1">DSM 9485</strain>
    </source>
</reference>
<dbReference type="RefSeq" id="WP_015941381.1">
    <property type="nucleotide sequence ID" value="NC_011831.1"/>
</dbReference>
<gene>
    <name evidence="1" type="ordered locus">Cagg_2656</name>
</gene>
<evidence type="ECO:0000313" key="1">
    <source>
        <dbReference type="EMBL" id="ACL25524.1"/>
    </source>
</evidence>
<organism evidence="1 2">
    <name type="scientific">Chloroflexus aggregans (strain MD-66 / DSM 9485)</name>
    <dbReference type="NCBI Taxonomy" id="326427"/>
    <lineage>
        <taxon>Bacteria</taxon>
        <taxon>Bacillati</taxon>
        <taxon>Chloroflexota</taxon>
        <taxon>Chloroflexia</taxon>
        <taxon>Chloroflexales</taxon>
        <taxon>Chloroflexineae</taxon>
        <taxon>Chloroflexaceae</taxon>
        <taxon>Chloroflexus</taxon>
    </lineage>
</organism>